<gene>
    <name evidence="5" type="ORF">G2W53_011933</name>
</gene>
<comment type="caution">
    <text evidence="5">The sequence shown here is derived from an EMBL/GenBank/DDBJ whole genome shotgun (WGS) entry which is preliminary data.</text>
</comment>
<evidence type="ECO:0000256" key="1">
    <source>
        <dbReference type="ARBA" id="ARBA00022729"/>
    </source>
</evidence>
<dbReference type="InterPro" id="IPR015202">
    <property type="entry name" value="GO-like_E_set"/>
</dbReference>
<evidence type="ECO:0000313" key="5">
    <source>
        <dbReference type="EMBL" id="KAF7829600.1"/>
    </source>
</evidence>
<dbReference type="PANTHER" id="PTHR32208:SF62">
    <property type="entry name" value="OXIDASE, PUTATIVE, EXPRESSED-RELATED"/>
    <property type="match status" value="1"/>
</dbReference>
<evidence type="ECO:0000313" key="6">
    <source>
        <dbReference type="Proteomes" id="UP000634136"/>
    </source>
</evidence>
<dbReference type="Proteomes" id="UP000634136">
    <property type="component" value="Unassembled WGS sequence"/>
</dbReference>
<accession>A0A834U0T5</accession>
<feature type="chain" id="PRO_5032686079" evidence="2">
    <location>
        <begin position="20"/>
        <end position="546"/>
    </location>
</feature>
<evidence type="ECO:0000259" key="4">
    <source>
        <dbReference type="Pfam" id="PF09118"/>
    </source>
</evidence>
<feature type="domain" description="Galactose oxidase-like Early set" evidence="4">
    <location>
        <begin position="438"/>
        <end position="545"/>
    </location>
</feature>
<dbReference type="OrthoDB" id="2019572at2759"/>
<feature type="signal peptide" evidence="2">
    <location>
        <begin position="1"/>
        <end position="19"/>
    </location>
</feature>
<dbReference type="Gene3D" id="2.60.40.10">
    <property type="entry name" value="Immunoglobulins"/>
    <property type="match status" value="1"/>
</dbReference>
<dbReference type="InterPro" id="IPR009880">
    <property type="entry name" value="Glyoxal_oxidase_N"/>
</dbReference>
<dbReference type="CDD" id="cd02851">
    <property type="entry name" value="E_set_GO_C"/>
    <property type="match status" value="1"/>
</dbReference>
<proteinExistence type="predicted"/>
<name>A0A834U0T5_9FABA</name>
<evidence type="ECO:0000256" key="2">
    <source>
        <dbReference type="SAM" id="SignalP"/>
    </source>
</evidence>
<dbReference type="SUPFAM" id="SSF81296">
    <property type="entry name" value="E set domains"/>
    <property type="match status" value="1"/>
</dbReference>
<protein>
    <submittedName>
        <fullName evidence="5">Aldehyde oxidase GLOX-like</fullName>
    </submittedName>
</protein>
<reference evidence="5" key="1">
    <citation type="submission" date="2020-09" db="EMBL/GenBank/DDBJ databases">
        <title>Genome-Enabled Discovery of Anthraquinone Biosynthesis in Senna tora.</title>
        <authorList>
            <person name="Kang S.-H."/>
            <person name="Pandey R.P."/>
            <person name="Lee C.-M."/>
            <person name="Sim J.-S."/>
            <person name="Jeong J.-T."/>
            <person name="Choi B.-S."/>
            <person name="Jung M."/>
            <person name="Ginzburg D."/>
            <person name="Zhao K."/>
            <person name="Won S.Y."/>
            <person name="Oh T.-J."/>
            <person name="Yu Y."/>
            <person name="Kim N.-H."/>
            <person name="Lee O.R."/>
            <person name="Lee T.-H."/>
            <person name="Bashyal P."/>
            <person name="Kim T.-S."/>
            <person name="Lee W.-H."/>
            <person name="Kawkins C."/>
            <person name="Kim C.-K."/>
            <person name="Kim J.S."/>
            <person name="Ahn B.O."/>
            <person name="Rhee S.Y."/>
            <person name="Sohng J.K."/>
        </authorList>
    </citation>
    <scope>NUCLEOTIDE SEQUENCE</scope>
    <source>
        <tissue evidence="5">Leaf</tissue>
    </source>
</reference>
<dbReference type="SUPFAM" id="SSF50965">
    <property type="entry name" value="Galactose oxidase, central domain"/>
    <property type="match status" value="1"/>
</dbReference>
<dbReference type="Pfam" id="PF09118">
    <property type="entry name" value="GO-like_E_set"/>
    <property type="match status" value="1"/>
</dbReference>
<dbReference type="EMBL" id="JAAIUW010000005">
    <property type="protein sequence ID" value="KAF7829600.1"/>
    <property type="molecule type" value="Genomic_DNA"/>
</dbReference>
<feature type="domain" description="Glyoxal oxidase N-terminal" evidence="3">
    <location>
        <begin position="35"/>
        <end position="429"/>
    </location>
</feature>
<dbReference type="AlphaFoldDB" id="A0A834U0T5"/>
<sequence>MALLLPLTLFFHMILLAAAGGQWKLLQNNLGIVAMHMQLMHNDRVVIFDRTDFGFSNVTLPHGICRRVRHNQTNLTIDCTAHSVEYDVASNTYRPLFVQTDVWCSSGSVEPHGTLIQTGGFGNGIRKARIFKACYTPTCDWEEVGNALAAPRWYSTNHILPDGRQIIVGGRNQFNYEYFPKGSESESQGSYTLAFLVETTDPKRVENNLYPFVFLNVDGNLFIFANNRSILFDYKKNKVVRTYPDIPGGDPRCYPSTGSAVLLPLNLKNNSTVEAEVLICGGAPKGSFQRRNRGGGPFLPALDTCGRIKITDPHPQWHMETMPQGRVMNDMIILPNAHVLIINGAHTGTAGWENGRNPALNPYLYNPVGVGSRFQILKPSKIPRMYHSTAILLRDGRILVGGSNAHSGYVFDKVEFPTELRLEAYSPPYLEPSFSHLRPIIVAPGFPMNVGYSGSFRLRFYVTASLIPNLVSVTMLAPPFNTHSFSMNQRMLVLPTKQLMNINDEESTYQVEVMTPASPILAPPGFYLLFVLHQEIPSEGIWLHIQ</sequence>
<keyword evidence="1 2" id="KW-0732">Signal</keyword>
<keyword evidence="6" id="KW-1185">Reference proteome</keyword>
<organism evidence="5 6">
    <name type="scientific">Senna tora</name>
    <dbReference type="NCBI Taxonomy" id="362788"/>
    <lineage>
        <taxon>Eukaryota</taxon>
        <taxon>Viridiplantae</taxon>
        <taxon>Streptophyta</taxon>
        <taxon>Embryophyta</taxon>
        <taxon>Tracheophyta</taxon>
        <taxon>Spermatophyta</taxon>
        <taxon>Magnoliopsida</taxon>
        <taxon>eudicotyledons</taxon>
        <taxon>Gunneridae</taxon>
        <taxon>Pentapetalae</taxon>
        <taxon>rosids</taxon>
        <taxon>fabids</taxon>
        <taxon>Fabales</taxon>
        <taxon>Fabaceae</taxon>
        <taxon>Caesalpinioideae</taxon>
        <taxon>Cassia clade</taxon>
        <taxon>Senna</taxon>
    </lineage>
</organism>
<evidence type="ECO:0000259" key="3">
    <source>
        <dbReference type="Pfam" id="PF07250"/>
    </source>
</evidence>
<dbReference type="PANTHER" id="PTHR32208">
    <property type="entry name" value="SECRETED PROTEIN-RELATED"/>
    <property type="match status" value="1"/>
</dbReference>
<dbReference type="InterPro" id="IPR011043">
    <property type="entry name" value="Gal_Oxase/kelch_b-propeller"/>
</dbReference>
<dbReference type="Gene3D" id="2.130.10.80">
    <property type="entry name" value="Galactose oxidase/kelch, beta-propeller"/>
    <property type="match status" value="1"/>
</dbReference>
<dbReference type="InterPro" id="IPR014756">
    <property type="entry name" value="Ig_E-set"/>
</dbReference>
<dbReference type="InterPro" id="IPR013783">
    <property type="entry name" value="Ig-like_fold"/>
</dbReference>
<dbReference type="Pfam" id="PF07250">
    <property type="entry name" value="Glyoxal_oxid_N"/>
    <property type="match status" value="1"/>
</dbReference>
<dbReference type="InterPro" id="IPR037293">
    <property type="entry name" value="Gal_Oxidase_central_sf"/>
</dbReference>